<proteinExistence type="predicted"/>
<organism evidence="1">
    <name type="scientific">marine sediment metagenome</name>
    <dbReference type="NCBI Taxonomy" id="412755"/>
    <lineage>
        <taxon>unclassified sequences</taxon>
        <taxon>metagenomes</taxon>
        <taxon>ecological metagenomes</taxon>
    </lineage>
</organism>
<sequence length="200" mass="23348">MSRPRLSKIDLWGNLELRLLGVLFLALEMMRKTETGFPAREDSISRILVKYIRRANEKLIPQNMHVDHLPSFQSQNQPDHDLPEGNEAERKKPDFLWEWRDPNEKMDDKRYKYYAIECKRLGTPQSTFCTHYITQGVCRFINLEHSYSKHTSSGTMIGYIQSMIASDILIEVNAEARNYNIPAIELNSDGWKKKGVSRLD</sequence>
<accession>A0A0F8WED5</accession>
<dbReference type="EMBL" id="LAZR01065772">
    <property type="protein sequence ID" value="KKK54878.1"/>
    <property type="molecule type" value="Genomic_DNA"/>
</dbReference>
<gene>
    <name evidence="1" type="ORF">LCGC14_3080250</name>
</gene>
<evidence type="ECO:0000313" key="1">
    <source>
        <dbReference type="EMBL" id="KKK54878.1"/>
    </source>
</evidence>
<comment type="caution">
    <text evidence="1">The sequence shown here is derived from an EMBL/GenBank/DDBJ whole genome shotgun (WGS) entry which is preliminary data.</text>
</comment>
<dbReference type="AlphaFoldDB" id="A0A0F8WED5"/>
<protein>
    <submittedName>
        <fullName evidence="1">Uncharacterized protein</fullName>
    </submittedName>
</protein>
<name>A0A0F8WED5_9ZZZZ</name>
<reference evidence="1" key="1">
    <citation type="journal article" date="2015" name="Nature">
        <title>Complex archaea that bridge the gap between prokaryotes and eukaryotes.</title>
        <authorList>
            <person name="Spang A."/>
            <person name="Saw J.H."/>
            <person name="Jorgensen S.L."/>
            <person name="Zaremba-Niedzwiedzka K."/>
            <person name="Martijn J."/>
            <person name="Lind A.E."/>
            <person name="van Eijk R."/>
            <person name="Schleper C."/>
            <person name="Guy L."/>
            <person name="Ettema T.J."/>
        </authorList>
    </citation>
    <scope>NUCLEOTIDE SEQUENCE</scope>
</reference>